<dbReference type="EMBL" id="FAOZ01000026">
    <property type="protein sequence ID" value="CUU59230.1"/>
    <property type="molecule type" value="Genomic_DNA"/>
</dbReference>
<gene>
    <name evidence="5" type="ORF">Ga0074812_1267</name>
</gene>
<evidence type="ECO:0000259" key="3">
    <source>
        <dbReference type="Pfam" id="PF01814"/>
    </source>
</evidence>
<evidence type="ECO:0000259" key="4">
    <source>
        <dbReference type="Pfam" id="PF02517"/>
    </source>
</evidence>
<keyword evidence="2" id="KW-0472">Membrane</keyword>
<feature type="transmembrane region" description="Helical" evidence="2">
    <location>
        <begin position="276"/>
        <end position="296"/>
    </location>
</feature>
<dbReference type="PANTHER" id="PTHR35797">
    <property type="entry name" value="PROTEASE-RELATED"/>
    <property type="match status" value="1"/>
</dbReference>
<feature type="transmembrane region" description="Helical" evidence="2">
    <location>
        <begin position="246"/>
        <end position="264"/>
    </location>
</feature>
<feature type="region of interest" description="Disordered" evidence="1">
    <location>
        <begin position="331"/>
        <end position="356"/>
    </location>
</feature>
<accession>A0A0S4QVW1</accession>
<protein>
    <submittedName>
        <fullName evidence="5">CAAX protease self-immunity</fullName>
    </submittedName>
</protein>
<keyword evidence="2" id="KW-0812">Transmembrane</keyword>
<dbReference type="InterPro" id="IPR003675">
    <property type="entry name" value="Rce1/LyrA-like_dom"/>
</dbReference>
<dbReference type="AlphaFoldDB" id="A0A0S4QVW1"/>
<keyword evidence="2" id="KW-1133">Transmembrane helix</keyword>
<organism evidence="5 6">
    <name type="scientific">Parafrankia irregularis</name>
    <dbReference type="NCBI Taxonomy" id="795642"/>
    <lineage>
        <taxon>Bacteria</taxon>
        <taxon>Bacillati</taxon>
        <taxon>Actinomycetota</taxon>
        <taxon>Actinomycetes</taxon>
        <taxon>Frankiales</taxon>
        <taxon>Frankiaceae</taxon>
        <taxon>Parafrankia</taxon>
    </lineage>
</organism>
<sequence length="569" mass="58774">MFLAVTFGLTALSTAVALGQSVDVRHIGDASGLGQTAMYAQALWPLLGAVAARLAVRRPHRPGTGADQAGPAATRAAAAPGGADGAAARDGWGWRRPSARVLGLAWLYGVSYPLLGGLVLWMTGLGGFDGAGLADTFALGGLPTAVGTALAVVLGLTVGCAPYVLLAIGEEVGWRGVLVPHLAEGNSPARVVLLGGLIWSAFHLPIIVALGGTPDGVPTPVAAVCFTVALTALGATLAWQRLRHGLWPAVVTHAAVNATLYTVVEPATTDRAHTGWFGTETGLLLAVASVVAAVCWSRRAPLRPSAAGAVVADIADIANAVDAVDITATPSAASTQATPKQAAPAQVGGPARASEPIDTSDMQVVHAMFRRQFGLLPDLVRASRPGDSGQATAVADHLDLLLALLREHHSGEDRVLWPLLVERAPTLTAAATLVLVGRQHDGVDQLADAVRQAAQAWRRGAALADRDRLAGLLEDLGVALEDHLDAEEREIVPLAATLLTATEWAALGRDGSLKLSPRQLLLSLGMIEDGAGPQGLARMTSELPSVARPLVAGLARRVHRRTMRTLTRA</sequence>
<dbReference type="GO" id="GO:0080120">
    <property type="term" value="P:CAAX-box protein maturation"/>
    <property type="evidence" value="ECO:0007669"/>
    <property type="project" value="UniProtKB-ARBA"/>
</dbReference>
<dbReference type="RefSeq" id="WP_242666457.1">
    <property type="nucleotide sequence ID" value="NZ_FAOZ01000026.1"/>
</dbReference>
<feature type="transmembrane region" description="Helical" evidence="2">
    <location>
        <begin position="38"/>
        <end position="56"/>
    </location>
</feature>
<evidence type="ECO:0000313" key="6">
    <source>
        <dbReference type="Proteomes" id="UP000198802"/>
    </source>
</evidence>
<feature type="transmembrane region" description="Helical" evidence="2">
    <location>
        <begin position="217"/>
        <end position="239"/>
    </location>
</feature>
<feature type="transmembrane region" description="Helical" evidence="2">
    <location>
        <begin position="101"/>
        <end position="122"/>
    </location>
</feature>
<dbReference type="GO" id="GO:0004175">
    <property type="term" value="F:endopeptidase activity"/>
    <property type="evidence" value="ECO:0007669"/>
    <property type="project" value="UniProtKB-ARBA"/>
</dbReference>
<dbReference type="Pfam" id="PF01814">
    <property type="entry name" value="Hemerythrin"/>
    <property type="match status" value="1"/>
</dbReference>
<evidence type="ECO:0000256" key="2">
    <source>
        <dbReference type="SAM" id="Phobius"/>
    </source>
</evidence>
<reference evidence="6" key="1">
    <citation type="submission" date="2015-11" db="EMBL/GenBank/DDBJ databases">
        <authorList>
            <person name="Varghese N."/>
        </authorList>
    </citation>
    <scope>NUCLEOTIDE SEQUENCE [LARGE SCALE GENOMIC DNA]</scope>
    <source>
        <strain evidence="6">DSM 45899</strain>
    </source>
</reference>
<dbReference type="CDD" id="cd12108">
    <property type="entry name" value="Hr-like"/>
    <property type="match status" value="1"/>
</dbReference>
<name>A0A0S4QVW1_9ACTN</name>
<dbReference type="Proteomes" id="UP000198802">
    <property type="component" value="Unassembled WGS sequence"/>
</dbReference>
<feature type="transmembrane region" description="Helical" evidence="2">
    <location>
        <begin position="189"/>
        <end position="211"/>
    </location>
</feature>
<dbReference type="InterPro" id="IPR042150">
    <property type="entry name" value="MmRce1-like"/>
</dbReference>
<dbReference type="InterPro" id="IPR012312">
    <property type="entry name" value="Hemerythrin-like"/>
</dbReference>
<feature type="transmembrane region" description="Helical" evidence="2">
    <location>
        <begin position="142"/>
        <end position="168"/>
    </location>
</feature>
<dbReference type="PANTHER" id="PTHR35797:SF1">
    <property type="entry name" value="PROTEASE"/>
    <property type="match status" value="1"/>
</dbReference>
<feature type="domain" description="Hemerythrin-like" evidence="3">
    <location>
        <begin position="363"/>
        <end position="495"/>
    </location>
</feature>
<keyword evidence="5" id="KW-0378">Hydrolase</keyword>
<feature type="compositionally biased region" description="Low complexity" evidence="1">
    <location>
        <begin position="65"/>
        <end position="88"/>
    </location>
</feature>
<feature type="region of interest" description="Disordered" evidence="1">
    <location>
        <begin position="61"/>
        <end position="88"/>
    </location>
</feature>
<evidence type="ECO:0000313" key="5">
    <source>
        <dbReference type="EMBL" id="CUU59230.1"/>
    </source>
</evidence>
<evidence type="ECO:0000256" key="1">
    <source>
        <dbReference type="SAM" id="MobiDB-lite"/>
    </source>
</evidence>
<dbReference type="Gene3D" id="1.20.120.520">
    <property type="entry name" value="nmb1532 protein domain like"/>
    <property type="match status" value="1"/>
</dbReference>
<keyword evidence="5" id="KW-0645">Protease</keyword>
<feature type="compositionally biased region" description="Low complexity" evidence="1">
    <location>
        <begin position="331"/>
        <end position="345"/>
    </location>
</feature>
<dbReference type="GO" id="GO:0006508">
    <property type="term" value="P:proteolysis"/>
    <property type="evidence" value="ECO:0007669"/>
    <property type="project" value="UniProtKB-KW"/>
</dbReference>
<keyword evidence="6" id="KW-1185">Reference proteome</keyword>
<dbReference type="Pfam" id="PF02517">
    <property type="entry name" value="Rce1-like"/>
    <property type="match status" value="1"/>
</dbReference>
<proteinExistence type="predicted"/>
<feature type="domain" description="CAAX prenyl protease 2/Lysostaphin resistance protein A-like" evidence="4">
    <location>
        <begin position="162"/>
        <end position="258"/>
    </location>
</feature>